<reference evidence="1" key="2">
    <citation type="submission" date="2020-05" db="UniProtKB">
        <authorList>
            <consortium name="EnsemblMetazoa"/>
        </authorList>
    </citation>
    <scope>IDENTIFICATION</scope>
    <source>
        <strain evidence="1">IAEA</strain>
    </source>
</reference>
<keyword evidence="2" id="KW-1185">Reference proteome</keyword>
<dbReference type="AlphaFoldDB" id="A0A1A9WXB7"/>
<dbReference type="VEuPathDB" id="VectorBase:GBRI035929"/>
<evidence type="ECO:0000313" key="1">
    <source>
        <dbReference type="EnsemblMetazoa" id="GBRI035929-PA"/>
    </source>
</evidence>
<dbReference type="Proteomes" id="UP000091820">
    <property type="component" value="Unassembled WGS sequence"/>
</dbReference>
<reference evidence="2" key="1">
    <citation type="submission" date="2014-03" db="EMBL/GenBank/DDBJ databases">
        <authorList>
            <person name="Aksoy S."/>
            <person name="Warren W."/>
            <person name="Wilson R.K."/>
        </authorList>
    </citation>
    <scope>NUCLEOTIDE SEQUENCE [LARGE SCALE GENOMIC DNA]</scope>
    <source>
        <strain evidence="2">IAEA</strain>
    </source>
</reference>
<accession>A0A1A9WXB7</accession>
<organism evidence="1 2">
    <name type="scientific">Glossina brevipalpis</name>
    <dbReference type="NCBI Taxonomy" id="37001"/>
    <lineage>
        <taxon>Eukaryota</taxon>
        <taxon>Metazoa</taxon>
        <taxon>Ecdysozoa</taxon>
        <taxon>Arthropoda</taxon>
        <taxon>Hexapoda</taxon>
        <taxon>Insecta</taxon>
        <taxon>Pterygota</taxon>
        <taxon>Neoptera</taxon>
        <taxon>Endopterygota</taxon>
        <taxon>Diptera</taxon>
        <taxon>Brachycera</taxon>
        <taxon>Muscomorpha</taxon>
        <taxon>Hippoboscoidea</taxon>
        <taxon>Glossinidae</taxon>
        <taxon>Glossina</taxon>
    </lineage>
</organism>
<sequence>MVSQNNRDHLTCLTSDERKLQLMLPIRQHSSSDSTNTCEFKYQQQTSILLNCRFSVCRTICFKKDYRRTAITITTTAALIRQLDSALTESRIPDFAFPFTLRELCKGIRTKVMNGNLSWFVNLIY</sequence>
<protein>
    <submittedName>
        <fullName evidence="1">Uncharacterized protein</fullName>
    </submittedName>
</protein>
<evidence type="ECO:0000313" key="2">
    <source>
        <dbReference type="Proteomes" id="UP000091820"/>
    </source>
</evidence>
<proteinExistence type="predicted"/>
<dbReference type="EnsemblMetazoa" id="GBRI035929-RA">
    <property type="protein sequence ID" value="GBRI035929-PA"/>
    <property type="gene ID" value="GBRI035929"/>
</dbReference>
<name>A0A1A9WXB7_9MUSC</name>